<reference evidence="3" key="1">
    <citation type="journal article" date="2022" name="G3 (Bethesda)">
        <title>High quality genome of the basidiomycete yeast Dioszegia hungarica PDD-24b-2 isolated from cloud water.</title>
        <authorList>
            <person name="Jarrige D."/>
            <person name="Haridas S."/>
            <person name="Bleykasten-Grosshans C."/>
            <person name="Joly M."/>
            <person name="Nadalig T."/>
            <person name="Sancelme M."/>
            <person name="Vuilleumier S."/>
            <person name="Grigoriev I.V."/>
            <person name="Amato P."/>
            <person name="Bringel F."/>
        </authorList>
    </citation>
    <scope>NUCLEOTIDE SEQUENCE</scope>
    <source>
        <strain evidence="3">PDD-24b-2</strain>
    </source>
</reference>
<keyword evidence="4" id="KW-1185">Reference proteome</keyword>
<organism evidence="3 4">
    <name type="scientific">Dioszegia hungarica</name>
    <dbReference type="NCBI Taxonomy" id="4972"/>
    <lineage>
        <taxon>Eukaryota</taxon>
        <taxon>Fungi</taxon>
        <taxon>Dikarya</taxon>
        <taxon>Basidiomycota</taxon>
        <taxon>Agaricomycotina</taxon>
        <taxon>Tremellomycetes</taxon>
        <taxon>Tremellales</taxon>
        <taxon>Bulleribasidiaceae</taxon>
        <taxon>Dioszegia</taxon>
    </lineage>
</organism>
<dbReference type="AlphaFoldDB" id="A0AA38H3K0"/>
<keyword evidence="2" id="KW-0732">Signal</keyword>
<gene>
    <name evidence="3" type="ORF">MKK02DRAFT_39210</name>
</gene>
<feature type="signal peptide" evidence="2">
    <location>
        <begin position="1"/>
        <end position="28"/>
    </location>
</feature>
<feature type="chain" id="PRO_5041364681" evidence="2">
    <location>
        <begin position="29"/>
        <end position="293"/>
    </location>
</feature>
<feature type="region of interest" description="Disordered" evidence="1">
    <location>
        <begin position="166"/>
        <end position="192"/>
    </location>
</feature>
<evidence type="ECO:0000313" key="4">
    <source>
        <dbReference type="Proteomes" id="UP001164286"/>
    </source>
</evidence>
<evidence type="ECO:0000256" key="1">
    <source>
        <dbReference type="SAM" id="MobiDB-lite"/>
    </source>
</evidence>
<feature type="compositionally biased region" description="Basic and acidic residues" evidence="1">
    <location>
        <begin position="248"/>
        <end position="260"/>
    </location>
</feature>
<dbReference type="RefSeq" id="XP_052943008.1">
    <property type="nucleotide sequence ID" value="XM_053090488.1"/>
</dbReference>
<evidence type="ECO:0000313" key="3">
    <source>
        <dbReference type="EMBL" id="KAI9633231.1"/>
    </source>
</evidence>
<dbReference type="EMBL" id="JAKWFO010000011">
    <property type="protein sequence ID" value="KAI9633231.1"/>
    <property type="molecule type" value="Genomic_DNA"/>
</dbReference>
<evidence type="ECO:0000256" key="2">
    <source>
        <dbReference type="SAM" id="SignalP"/>
    </source>
</evidence>
<dbReference type="Proteomes" id="UP001164286">
    <property type="component" value="Unassembled WGS sequence"/>
</dbReference>
<sequence>MVALSTCLTSLLALSLASLCVLTGTASAQGPRAAPLTTAPSPSSYIPNAVARVDQGIQDQERGLWYSPTLGTSAQDDTAQVVPAGSTGPADTDHTAIMRWVDLDEDGAADFLQAFFGGMVQAKQEIAKEPHRAHKAYIAGILDAYDKQTEEQKEQFEQEMDAYEQELEEAERKARHQAASGPSQDNTGIVKDDDFRLREKAHFDMMYSTIHANERLKQEWAAEEALEPSSGKAMSVEKESPGLVTDPAIRDGSTRNEERSGQSLYGSLKASLRPWLGSGNASSCKGQGECEGA</sequence>
<protein>
    <submittedName>
        <fullName evidence="3">Uncharacterized protein</fullName>
    </submittedName>
</protein>
<name>A0AA38H3K0_9TREE</name>
<proteinExistence type="predicted"/>
<accession>A0AA38H3K0</accession>
<dbReference type="GeneID" id="77729693"/>
<comment type="caution">
    <text evidence="3">The sequence shown here is derived from an EMBL/GenBank/DDBJ whole genome shotgun (WGS) entry which is preliminary data.</text>
</comment>
<feature type="region of interest" description="Disordered" evidence="1">
    <location>
        <begin position="226"/>
        <end position="293"/>
    </location>
</feature>